<organism evidence="2 3">
    <name type="scientific">Saccharopolyspora mangrovi</name>
    <dbReference type="NCBI Taxonomy" id="3082379"/>
    <lineage>
        <taxon>Bacteria</taxon>
        <taxon>Bacillati</taxon>
        <taxon>Actinomycetota</taxon>
        <taxon>Actinomycetes</taxon>
        <taxon>Pseudonocardiales</taxon>
        <taxon>Pseudonocardiaceae</taxon>
        <taxon>Saccharopolyspora</taxon>
    </lineage>
</organism>
<evidence type="ECO:0000313" key="2">
    <source>
        <dbReference type="EMBL" id="MEB3369369.1"/>
    </source>
</evidence>
<sequence length="83" mass="9487">MMIERNRWVRRLLVVQPLVMWPVSMVLWSLGDELDLALAVVLLWLSASASIAAIVVPMKNDPNRRFHNPESRVRCGQFGETCP</sequence>
<proteinExistence type="predicted"/>
<keyword evidence="1" id="KW-0472">Membrane</keyword>
<dbReference type="RefSeq" id="WP_324266855.1">
    <property type="nucleotide sequence ID" value="NZ_JAWLNX010000012.1"/>
</dbReference>
<gene>
    <name evidence="2" type="ORF">R4I43_18315</name>
</gene>
<dbReference type="EMBL" id="JAWLNX010000012">
    <property type="protein sequence ID" value="MEB3369369.1"/>
    <property type="molecule type" value="Genomic_DNA"/>
</dbReference>
<feature type="transmembrane region" description="Helical" evidence="1">
    <location>
        <begin position="36"/>
        <end position="56"/>
    </location>
</feature>
<protein>
    <submittedName>
        <fullName evidence="2">Uncharacterized protein</fullName>
    </submittedName>
</protein>
<feature type="transmembrane region" description="Helical" evidence="1">
    <location>
        <begin position="12"/>
        <end position="30"/>
    </location>
</feature>
<evidence type="ECO:0000313" key="3">
    <source>
        <dbReference type="Proteomes" id="UP001327093"/>
    </source>
</evidence>
<reference evidence="2 3" key="1">
    <citation type="submission" date="2023-10" db="EMBL/GenBank/DDBJ databases">
        <title>Saccharopolyspora sp. nov., isolated from mangrove soil.</title>
        <authorList>
            <person name="Lu Y."/>
            <person name="Liu W."/>
        </authorList>
    </citation>
    <scope>NUCLEOTIDE SEQUENCE [LARGE SCALE GENOMIC DNA]</scope>
    <source>
        <strain evidence="2 3">S2-29</strain>
    </source>
</reference>
<evidence type="ECO:0000256" key="1">
    <source>
        <dbReference type="SAM" id="Phobius"/>
    </source>
</evidence>
<accession>A0ABU6ACV1</accession>
<name>A0ABU6ACV1_9PSEU</name>
<keyword evidence="1" id="KW-0812">Transmembrane</keyword>
<keyword evidence="3" id="KW-1185">Reference proteome</keyword>
<comment type="caution">
    <text evidence="2">The sequence shown here is derived from an EMBL/GenBank/DDBJ whole genome shotgun (WGS) entry which is preliminary data.</text>
</comment>
<dbReference type="Proteomes" id="UP001327093">
    <property type="component" value="Unassembled WGS sequence"/>
</dbReference>
<keyword evidence="1" id="KW-1133">Transmembrane helix</keyword>